<evidence type="ECO:0000256" key="2">
    <source>
        <dbReference type="ARBA" id="ARBA00007362"/>
    </source>
</evidence>
<dbReference type="STRING" id="413434.SAMN04488132_103250"/>
<feature type="transmembrane region" description="Helical" evidence="6">
    <location>
        <begin position="35"/>
        <end position="53"/>
    </location>
</feature>
<feature type="transmembrane region" description="Helical" evidence="6">
    <location>
        <begin position="91"/>
        <end position="109"/>
    </location>
</feature>
<feature type="transmembrane region" description="Helical" evidence="6">
    <location>
        <begin position="65"/>
        <end position="85"/>
    </location>
</feature>
<dbReference type="Proteomes" id="UP000190888">
    <property type="component" value="Unassembled WGS sequence"/>
</dbReference>
<feature type="transmembrane region" description="Helical" evidence="6">
    <location>
        <begin position="231"/>
        <end position="251"/>
    </location>
</feature>
<dbReference type="SUPFAM" id="SSF103481">
    <property type="entry name" value="Multidrug resistance efflux transporter EmrE"/>
    <property type="match status" value="2"/>
</dbReference>
<keyword evidence="4 6" id="KW-1133">Transmembrane helix</keyword>
<dbReference type="EMBL" id="FUWH01000003">
    <property type="protein sequence ID" value="SJZ63440.1"/>
    <property type="molecule type" value="Genomic_DNA"/>
</dbReference>
<feature type="transmembrane region" description="Helical" evidence="6">
    <location>
        <begin position="140"/>
        <end position="159"/>
    </location>
</feature>
<dbReference type="RefSeq" id="WP_176112932.1">
    <property type="nucleotide sequence ID" value="NZ_FUWH01000003.1"/>
</dbReference>
<dbReference type="Pfam" id="PF00892">
    <property type="entry name" value="EamA"/>
    <property type="match status" value="1"/>
</dbReference>
<accession>A0A1T4M8S7</accession>
<comment type="similarity">
    <text evidence="2">Belongs to the EamA transporter family.</text>
</comment>
<feature type="transmembrane region" description="Helical" evidence="6">
    <location>
        <begin position="116"/>
        <end position="134"/>
    </location>
</feature>
<keyword evidence="3 6" id="KW-0812">Transmembrane</keyword>
<evidence type="ECO:0000256" key="3">
    <source>
        <dbReference type="ARBA" id="ARBA00022692"/>
    </source>
</evidence>
<evidence type="ECO:0000313" key="9">
    <source>
        <dbReference type="Proteomes" id="UP000190888"/>
    </source>
</evidence>
<proteinExistence type="inferred from homology"/>
<dbReference type="InterPro" id="IPR037185">
    <property type="entry name" value="EmrE-like"/>
</dbReference>
<evidence type="ECO:0000256" key="4">
    <source>
        <dbReference type="ARBA" id="ARBA00022989"/>
    </source>
</evidence>
<keyword evidence="9" id="KW-1185">Reference proteome</keyword>
<dbReference type="GO" id="GO:0016020">
    <property type="term" value="C:membrane"/>
    <property type="evidence" value="ECO:0007669"/>
    <property type="project" value="UniProtKB-SubCell"/>
</dbReference>
<keyword evidence="5 6" id="KW-0472">Membrane</keyword>
<feature type="transmembrane region" description="Helical" evidence="6">
    <location>
        <begin position="200"/>
        <end position="219"/>
    </location>
</feature>
<reference evidence="8 9" key="1">
    <citation type="submission" date="2017-02" db="EMBL/GenBank/DDBJ databases">
        <authorList>
            <person name="Peterson S.W."/>
        </authorList>
    </citation>
    <scope>NUCLEOTIDE SEQUENCE [LARGE SCALE GENOMIC DNA]</scope>
    <source>
        <strain evidence="8 9">DSM 22335</strain>
    </source>
</reference>
<organism evidence="8 9">
    <name type="scientific">Sediminibacterium ginsengisoli</name>
    <dbReference type="NCBI Taxonomy" id="413434"/>
    <lineage>
        <taxon>Bacteria</taxon>
        <taxon>Pseudomonadati</taxon>
        <taxon>Bacteroidota</taxon>
        <taxon>Chitinophagia</taxon>
        <taxon>Chitinophagales</taxon>
        <taxon>Chitinophagaceae</taxon>
        <taxon>Sediminibacterium</taxon>
    </lineage>
</organism>
<evidence type="ECO:0000256" key="1">
    <source>
        <dbReference type="ARBA" id="ARBA00004141"/>
    </source>
</evidence>
<protein>
    <submittedName>
        <fullName evidence="8">Inner membrane transporter RhtA</fullName>
    </submittedName>
</protein>
<comment type="subcellular location">
    <subcellularLocation>
        <location evidence="1">Membrane</location>
        <topology evidence="1">Multi-pass membrane protein</topology>
    </subcellularLocation>
</comment>
<name>A0A1T4M8S7_9BACT</name>
<evidence type="ECO:0000256" key="5">
    <source>
        <dbReference type="ARBA" id="ARBA00023136"/>
    </source>
</evidence>
<feature type="transmembrane region" description="Helical" evidence="6">
    <location>
        <begin position="257"/>
        <end position="277"/>
    </location>
</feature>
<dbReference type="InterPro" id="IPR050638">
    <property type="entry name" value="AA-Vitamin_Transporters"/>
</dbReference>
<dbReference type="Gene3D" id="1.10.3730.20">
    <property type="match status" value="1"/>
</dbReference>
<sequence length="285" mass="29510">MKKQLPPIPAVLLAIVSVQGGAAVAKGLFPALGSGGTAAIRTSLSCIILLAIFRPNLRKLTAQQWKAVVPYGLALGTMNLVFYLALERIPLGIAVTLEFVGPLVLAVTGSRKLQDLLWVVMAAAGIVLIAPWSIAGNIDMVGALLALLAGTLWAFYIVLGGRVSRVLPGGAAVSIGMIFATLVVLPFGIAGGGLTQLTPVLLLAGAGVAILSGALPYSLEMQALRQLPARTFSILMSLEPAVASVFSFLFLNEHFSFSEWLAVILIVAASAGAAITAKKKTVSDV</sequence>
<evidence type="ECO:0000259" key="7">
    <source>
        <dbReference type="Pfam" id="PF00892"/>
    </source>
</evidence>
<dbReference type="PANTHER" id="PTHR32322">
    <property type="entry name" value="INNER MEMBRANE TRANSPORTER"/>
    <property type="match status" value="1"/>
</dbReference>
<dbReference type="InterPro" id="IPR000620">
    <property type="entry name" value="EamA_dom"/>
</dbReference>
<gene>
    <name evidence="8" type="ORF">SAMN04488132_103250</name>
</gene>
<evidence type="ECO:0000313" key="8">
    <source>
        <dbReference type="EMBL" id="SJZ63440.1"/>
    </source>
</evidence>
<dbReference type="PANTHER" id="PTHR32322:SF2">
    <property type="entry name" value="EAMA DOMAIN-CONTAINING PROTEIN"/>
    <property type="match status" value="1"/>
</dbReference>
<evidence type="ECO:0000256" key="6">
    <source>
        <dbReference type="SAM" id="Phobius"/>
    </source>
</evidence>
<dbReference type="AlphaFoldDB" id="A0A1T4M8S7"/>
<feature type="domain" description="EamA" evidence="7">
    <location>
        <begin position="141"/>
        <end position="271"/>
    </location>
</feature>
<feature type="transmembrane region" description="Helical" evidence="6">
    <location>
        <begin position="171"/>
        <end position="194"/>
    </location>
</feature>